<feature type="region of interest" description="Disordered" evidence="14">
    <location>
        <begin position="2949"/>
        <end position="2976"/>
    </location>
</feature>
<dbReference type="CDD" id="cd00066">
    <property type="entry name" value="G-alpha"/>
    <property type="match status" value="1"/>
</dbReference>
<sequence>MGCGTSKEEIPSNQTVKPQVTKRTPSTSANRSGQQQYQQQQHQQHQQHHDLIDQNKYPDVHSTDMSGSTNSNEAIAEINNNQTAETSANHSIVGKQNLANGLTKDSNIGGSSDLAAAAEGEIKILLLGSGESGKSTILKQMKILHQNGFSQQELRDHRPFVYKNILDCAVTLAKALKEFDMVEQLEELKDEDLEYIIGSNVPLLPSECIDQQLAEKILKLVKDPVIDELIQKHGNSFYLMDSANYFFENLERIFDPEYIPSSTDVLRTRKQTSGIFDTVFDMGNLKIHMYDVGGQRSERKKWIHCFYNVTLIIFCVALSEYDQVLLEESTQNRLEESFRLFDSVVNSRWFSRTSVVLFLNKIDIFAEKLASSPLENYFPDYTGGNDVNKAAKYILWRLTQLNRGRLNIYPHVTQAIDTSNIKLVFAAVKETILENSLLITNVGYNNDRKGRKVSIGSIKVALFSKSEILFTFKDFNYDDNNHVHVNISSITFGLSLSIFNNITKLRNIRKPENLLSVILQLSNSSIISATNTKIINNETSLCYSVKNFKILFKNSEGNFKSKEFMLSLTAFKIEDLQTACNIIYFPFANHTNYIKVEEIFQLLTKKEKQFKNLSSCLSQTLITINSPLIQLSSKNIEALSKKQANNSSSVSSLKNDDNNSDKLKNILTYLGLLKLKLFVLDTQLEINTKEDVKFKFRLNEMLLDITNSDSLNIILSSFLRFKLLEGYLMLPDEKSIKCFSLNKSHSTFSVSDLNQVNHEIYVDNCSIQLNDYVILKNIRKVMELISLAKQKTAKTTNGNMHIDNKIFILNKIPEYFETFDINITNFKIISCFKNIFPPLEGIDGIDLSSVNRGIEFKLSSFRAKYNKTSKRLLKFLFENASLLLINESKKPFISIDLFKGYLDDSQKILETKLYQLDGFISLEVVWNLLFIFKLMETAIPRPKYDNTKIVYNGNDAIDSNPDNNLKWLFLLDSATIKLFLPNNYRLLLELDKLMLSNVKDSGLNNFRIFVVHPFVEGAWVRLITVKSTKIINKPKDTDDEFTPLYLIDTDGLRLTIPFEFMFYKIVDNLVSFIKATKQIRSNFSNLSEALVKNANIDWKINKIFPHKIIHPLAMPKLKINSKCFIFEMDDDPFEAELSLIFQTGQLEQKERILKLENFMEKEEKMLEDLNSKYPSLDAKYKKSYDDYVGFSDEIARNPARKNFDDDNFRRGPIRGVKTSPTFNVSRSRSRSSSPLSHDIIPPNRSSTGFPFQHIHHHQPSSLNIVGDYKDETAEEQEIRSYNEDLTKLRFKLLVARKRLYRNFSESWINRYNAFKASRVNSVISKNEVFFGETDEIPKRVLDKYDIVERPNNPALFSVIFKDLNVILDKPHTFELENYHDFLYEIGKKQPKNLSYSTLIPLNLHLNCSRILLQLRDYPLALLHLPNDDTNSSKSIDINGDIIIGELFYAPEELRLVYVPFVKKIKLPVDSVFSLNVPRTLTSIKFYTNLRITVSSSNSSQIAWCKSFQPGISYAMSRFDVLTKPPIDRSPKIGFWDKFRLNFHGKFDFNFKKDLVLFIKGSSSPYNLIEKGAGFAFCWDNEVNLRINHYDSPDKFMVITSKRFKIAIPNFSSVQKQNWKAYRDRIYNLKEDDGNMGNTNIDYLKVLMKLRDEKIVWKLGMLFERDANNDRYATPGRSARTSSFKPHYEVALRNPVYVKDGEYYDSYKGFRSDYVHMAVSVDSSGPSSYNSVHLSPMSFAHFFPWWSLFGNSISVPAKTGKLFENKLLDSRRSIKFGAHLFSMKYQLKLKHLFIGHLYSHSSSEELKKHNKLAFTGLKAQFSNFSMDLHQRKQQTRYVNTELNVCKSIWKMKMNQGELDFENADIRLISALFNDNSIESYLAENLGIDTSASSSENVSTAAASSNFQNMSSCPTMESGSWIDFDDYVELESPPIKSRFPKVKLLELVSSPRFSYFKQADADNAHDDNPLPYPFGDEPSHECLIGENHPERTQEVLLENRAKIIEDQITTNEVSIHALASDPTMAQEPLAEGKAKQLENEIHILKHKLHIVRRVLTDISISGKADEQSIYEEDTAESEIFRSRSNFSMDSRSYSIAPSMSNSNMPVIKTLTSRASFREMKEASSPNAISTFNNRFVIHNMKLKWNNSIRNILFQYIQKVSDRRSLVFFMGRKAVNFAENLISQTLSKGNDEKLQFDEFKYEFESPSDTISNFDHDLRFLQSENEETVDHYLFKLVAPQIQLVSDEAPDSCLLITCRDVTMKVISVSSNRESEAFITESEEVSRLLETRHGVLLNNAQFYVLDKEKIANNSYGIFSTDSEQWPPWLAVEVCYDPLSLENALVIERTTLGFIYTKPNSLYMSNEIAKSGKKDEVLNFKTLHRFSQIKVFFPKIAISSTSHQYDVIYNIATDLLIYSDIEKKNVTDRLENLVAVSDIRDYEGFDKKIEDIQKKIILLRKTKLLLKLYENDLTKEEKENVLSIDIEIRRLSLELTLIMKVLQKTASFRKTDLLDTIQWILAADQIIWHFLDDNRNQFVDFAIAESYFTRVQSPVGANSNKIVISRIQGFDLQPRSRYPDILVPFIDGNKTKKKFNESYPMIEIEWTLLKPVGGIKVIDHAELKIQPLKIQIDHSTATKIFNFLYPSDGNNKHEDMNDSPVEILFDSDSEPDQVENSSYQIYDHSSESSRKSSIDEVVRPAGIVSSIPSHQSKNTHRAKHLSAIFSKRSSNASLRREVLTSSIKKNDANRSDNEKEMMQRASKYSCINRISIPSILLCVSFKGTGYLSIVDVEELIVNLPDLNYVNKLWTSEEFALKLKKDILKSILRNTGQILGNKFKSHKKKNRFSDPMKQITNYKSFLSIEDLKLNGRESGNDQQTGNQDNSDENNQKNHESHIHHHHHNHAHGHQHVVDPELAEPTRSIRNNYNFKKAVGPPSEKEAPQVEPYFADLQAEADNGFHSISNPPADVLSSIKESNESMSSS</sequence>
<feature type="binding site" evidence="11">
    <location>
        <begin position="131"/>
        <end position="136"/>
    </location>
    <ligand>
        <name>GTP</name>
        <dbReference type="ChEBI" id="CHEBI:37565"/>
    </ligand>
</feature>
<dbReference type="PANTHER" id="PTHR15678">
    <property type="entry name" value="ANTIGEN MLAA-22-RELATED"/>
    <property type="match status" value="1"/>
</dbReference>
<dbReference type="SMART" id="SM00275">
    <property type="entry name" value="G_alpha"/>
    <property type="match status" value="1"/>
</dbReference>
<feature type="binding site" evidence="12">
    <location>
        <position position="272"/>
    </location>
    <ligand>
        <name>Mg(2+)</name>
        <dbReference type="ChEBI" id="CHEBI:18420"/>
    </ligand>
</feature>
<feature type="domain" description="FMP27 SW motif-containing RBG unit" evidence="16">
    <location>
        <begin position="1294"/>
        <end position="1398"/>
    </location>
</feature>
<evidence type="ECO:0000259" key="16">
    <source>
        <dbReference type="SMART" id="SM01215"/>
    </source>
</evidence>
<feature type="compositionally biased region" description="Low complexity" evidence="14">
    <location>
        <begin position="34"/>
        <end position="44"/>
    </location>
</feature>
<feature type="binding site" evidence="11">
    <location>
        <begin position="241"/>
        <end position="242"/>
    </location>
    <ligand>
        <name>GTP</name>
        <dbReference type="ChEBI" id="CHEBI:37565"/>
    </ligand>
</feature>
<evidence type="ECO:0000259" key="15">
    <source>
        <dbReference type="SMART" id="SM01214"/>
    </source>
</evidence>
<dbReference type="PANTHER" id="PTHR15678:SF6">
    <property type="entry name" value="BRIDGE-LIKE LIPID TRANSFER PROTEIN FAMILY MEMBER 2"/>
    <property type="match status" value="1"/>
</dbReference>
<feature type="binding site" evidence="11">
    <location>
        <begin position="291"/>
        <end position="295"/>
    </location>
    <ligand>
        <name>GTP</name>
        <dbReference type="ChEBI" id="CHEBI:37565"/>
    </ligand>
</feature>
<keyword evidence="4 12" id="KW-0460">Magnesium</keyword>
<dbReference type="Gene3D" id="1.10.400.10">
    <property type="entry name" value="GI Alpha 1, domain 2-like"/>
    <property type="match status" value="1"/>
</dbReference>
<dbReference type="GO" id="GO:0031683">
    <property type="term" value="F:G-protein beta/gamma-subunit complex binding"/>
    <property type="evidence" value="ECO:0007669"/>
    <property type="project" value="InterPro"/>
</dbReference>
<feature type="compositionally biased region" description="Polar residues" evidence="14">
    <location>
        <begin position="11"/>
        <end position="33"/>
    </location>
</feature>
<dbReference type="FunFam" id="3.40.50.300:FF:000181">
    <property type="entry name" value="Guanine nucleotide-binding protein subunit alpha"/>
    <property type="match status" value="1"/>
</dbReference>
<feature type="domain" description="FMP27 WPPW motif-containing RBG unit" evidence="17">
    <location>
        <begin position="1815"/>
        <end position="2328"/>
    </location>
</feature>
<evidence type="ECO:0000256" key="10">
    <source>
        <dbReference type="ARBA" id="ARBA00078467"/>
    </source>
</evidence>
<dbReference type="GO" id="GO:0032502">
    <property type="term" value="P:developmental process"/>
    <property type="evidence" value="ECO:0007669"/>
    <property type="project" value="UniProtKB-ARBA"/>
</dbReference>
<evidence type="ECO:0000256" key="1">
    <source>
        <dbReference type="ARBA" id="ARBA00022707"/>
    </source>
</evidence>
<evidence type="ECO:0000256" key="8">
    <source>
        <dbReference type="ARBA" id="ARBA00023288"/>
    </source>
</evidence>
<feature type="compositionally biased region" description="Low complexity" evidence="14">
    <location>
        <begin position="2964"/>
        <end position="2976"/>
    </location>
</feature>
<dbReference type="FunFam" id="1.10.400.10:FF:000007">
    <property type="entry name" value="Guanine nucleotide-binding protein subunit alpha"/>
    <property type="match status" value="1"/>
</dbReference>
<dbReference type="InterPro" id="IPR027417">
    <property type="entry name" value="P-loop_NTPase"/>
</dbReference>
<dbReference type="InterPro" id="IPR019415">
    <property type="entry name" value="FMP27_SW_RBG"/>
</dbReference>
<dbReference type="GO" id="GO:0007189">
    <property type="term" value="P:adenylate cyclase-activating G protein-coupled receptor signaling pathway"/>
    <property type="evidence" value="ECO:0007669"/>
    <property type="project" value="UniProtKB-ARBA"/>
</dbReference>
<dbReference type="InterPro" id="IPR011025">
    <property type="entry name" value="GproteinA_insert"/>
</dbReference>
<dbReference type="GO" id="GO:0010255">
    <property type="term" value="P:glucose mediated signaling pathway"/>
    <property type="evidence" value="ECO:0007669"/>
    <property type="project" value="UniProtKB-ARBA"/>
</dbReference>
<keyword evidence="19" id="KW-1185">Reference proteome</keyword>
<protein>
    <recommendedName>
        <fullName evidence="9">Guanine nucleotide-binding protein alpha-2 subunit</fullName>
    </recommendedName>
    <alternativeName>
        <fullName evidence="10">GP2-alpha</fullName>
    </alternativeName>
</protein>
<gene>
    <name evidence="18" type="ORF">PACTADRAFT_15236</name>
</gene>
<keyword evidence="6" id="KW-0564">Palmitate</keyword>
<evidence type="ECO:0000256" key="9">
    <source>
        <dbReference type="ARBA" id="ARBA00074402"/>
    </source>
</evidence>
<feature type="coiled-coil region" evidence="13">
    <location>
        <begin position="1152"/>
        <end position="1179"/>
    </location>
</feature>
<dbReference type="EMBL" id="KV454012">
    <property type="protein sequence ID" value="ODV96713.1"/>
    <property type="molecule type" value="Genomic_DNA"/>
</dbReference>
<dbReference type="GO" id="GO:0005525">
    <property type="term" value="F:GTP binding"/>
    <property type="evidence" value="ECO:0007669"/>
    <property type="project" value="UniProtKB-KW"/>
</dbReference>
<dbReference type="SMART" id="SM01214">
    <property type="entry name" value="Fmp27_GFWDK"/>
    <property type="match status" value="1"/>
</dbReference>
<keyword evidence="5 11" id="KW-0342">GTP-binding</keyword>
<feature type="region of interest" description="Disordered" evidence="14">
    <location>
        <begin position="1"/>
        <end position="50"/>
    </location>
</feature>
<dbReference type="PROSITE" id="PS51882">
    <property type="entry name" value="G_ALPHA"/>
    <property type="match status" value="1"/>
</dbReference>
<evidence type="ECO:0000256" key="4">
    <source>
        <dbReference type="ARBA" id="ARBA00022842"/>
    </source>
</evidence>
<keyword evidence="3 11" id="KW-0547">Nucleotide-binding</keyword>
<feature type="binding site" evidence="11">
    <location>
        <position position="415"/>
    </location>
    <ligand>
        <name>GTP</name>
        <dbReference type="ChEBI" id="CHEBI:37565"/>
    </ligand>
</feature>
<evidence type="ECO:0000256" key="13">
    <source>
        <dbReference type="SAM" id="Coils"/>
    </source>
</evidence>
<keyword evidence="1" id="KW-0519">Myristate</keyword>
<feature type="compositionally biased region" description="Basic residues" evidence="14">
    <location>
        <begin position="2889"/>
        <end position="2902"/>
    </location>
</feature>
<name>A0A1E4TY77_PACTA</name>
<feature type="compositionally biased region" description="Basic and acidic residues" evidence="14">
    <location>
        <begin position="1"/>
        <end position="10"/>
    </location>
</feature>
<dbReference type="SUPFAM" id="SSF47895">
    <property type="entry name" value="Transducin (alpha subunit), insertion domain"/>
    <property type="match status" value="1"/>
</dbReference>
<keyword evidence="2 12" id="KW-0479">Metal-binding</keyword>
<dbReference type="InterPro" id="IPR045167">
    <property type="entry name" value="Hobbit"/>
</dbReference>
<evidence type="ECO:0000256" key="6">
    <source>
        <dbReference type="ARBA" id="ARBA00023139"/>
    </source>
</evidence>
<accession>A0A1E4TY77</accession>
<keyword evidence="7" id="KW-0807">Transducer</keyword>
<dbReference type="PRINTS" id="PR00318">
    <property type="entry name" value="GPROTEINA"/>
</dbReference>
<keyword evidence="13" id="KW-0175">Coiled coil</keyword>
<dbReference type="Gene3D" id="3.40.50.300">
    <property type="entry name" value="P-loop containing nucleotide triphosphate hydrolases"/>
    <property type="match status" value="1"/>
</dbReference>
<evidence type="ECO:0000256" key="7">
    <source>
        <dbReference type="ARBA" id="ARBA00023224"/>
    </source>
</evidence>
<dbReference type="InterPro" id="IPR001019">
    <property type="entry name" value="Gprotein_alpha_su"/>
</dbReference>
<dbReference type="InterPro" id="IPR019449">
    <property type="entry name" value="FMP27_WPPW_RBG"/>
</dbReference>
<dbReference type="Pfam" id="PF10344">
    <property type="entry name" value="Hobbit"/>
    <property type="match status" value="1"/>
</dbReference>
<feature type="binding site" evidence="11">
    <location>
        <begin position="266"/>
        <end position="272"/>
    </location>
    <ligand>
        <name>GTP</name>
        <dbReference type="ChEBI" id="CHEBI:37565"/>
    </ligand>
</feature>
<keyword evidence="8" id="KW-0449">Lipoprotein</keyword>
<evidence type="ECO:0000256" key="11">
    <source>
        <dbReference type="PIRSR" id="PIRSR601019-1"/>
    </source>
</evidence>
<feature type="binding site" evidence="12">
    <location>
        <position position="135"/>
    </location>
    <ligand>
        <name>Mg(2+)</name>
        <dbReference type="ChEBI" id="CHEBI:18420"/>
    </ligand>
</feature>
<dbReference type="STRING" id="669874.A0A1E4TY77"/>
<evidence type="ECO:0000259" key="17">
    <source>
        <dbReference type="SMART" id="SM01216"/>
    </source>
</evidence>
<dbReference type="SMART" id="SM01216">
    <property type="entry name" value="Fmp27_WPPW"/>
    <property type="match status" value="1"/>
</dbReference>
<evidence type="ECO:0000256" key="14">
    <source>
        <dbReference type="SAM" id="MobiDB-lite"/>
    </source>
</evidence>
<dbReference type="SUPFAM" id="SSF52540">
    <property type="entry name" value="P-loop containing nucleoside triphosphate hydrolases"/>
    <property type="match status" value="1"/>
</dbReference>
<feature type="binding site" evidence="11">
    <location>
        <begin position="360"/>
        <end position="363"/>
    </location>
    <ligand>
        <name>GTP</name>
        <dbReference type="ChEBI" id="CHEBI:37565"/>
    </ligand>
</feature>
<dbReference type="GO" id="GO:0046872">
    <property type="term" value="F:metal ion binding"/>
    <property type="evidence" value="ECO:0007669"/>
    <property type="project" value="UniProtKB-KW"/>
</dbReference>
<proteinExistence type="predicted"/>
<evidence type="ECO:0000313" key="19">
    <source>
        <dbReference type="Proteomes" id="UP000094236"/>
    </source>
</evidence>
<evidence type="ECO:0000256" key="2">
    <source>
        <dbReference type="ARBA" id="ARBA00022723"/>
    </source>
</evidence>
<feature type="region of interest" description="Disordered" evidence="14">
    <location>
        <begin position="1219"/>
        <end position="1242"/>
    </location>
</feature>
<evidence type="ECO:0000256" key="3">
    <source>
        <dbReference type="ARBA" id="ARBA00022741"/>
    </source>
</evidence>
<evidence type="ECO:0000256" key="5">
    <source>
        <dbReference type="ARBA" id="ARBA00023134"/>
    </source>
</evidence>
<feature type="region of interest" description="Disordered" evidence="14">
    <location>
        <begin position="2863"/>
        <end position="2905"/>
    </location>
</feature>
<organism evidence="18 19">
    <name type="scientific">Pachysolen tannophilus NRRL Y-2460</name>
    <dbReference type="NCBI Taxonomy" id="669874"/>
    <lineage>
        <taxon>Eukaryota</taxon>
        <taxon>Fungi</taxon>
        <taxon>Dikarya</taxon>
        <taxon>Ascomycota</taxon>
        <taxon>Saccharomycotina</taxon>
        <taxon>Pichiomycetes</taxon>
        <taxon>Pachysolenaceae</taxon>
        <taxon>Pachysolen</taxon>
    </lineage>
</organism>
<reference evidence="19" key="1">
    <citation type="submission" date="2016-05" db="EMBL/GenBank/DDBJ databases">
        <title>Comparative genomics of biotechnologically important yeasts.</title>
        <authorList>
            <consortium name="DOE Joint Genome Institute"/>
            <person name="Riley R."/>
            <person name="Haridas S."/>
            <person name="Wolfe K.H."/>
            <person name="Lopes M.R."/>
            <person name="Hittinger C.T."/>
            <person name="Goker M."/>
            <person name="Salamov A."/>
            <person name="Wisecaver J."/>
            <person name="Long T.M."/>
            <person name="Aerts A.L."/>
            <person name="Barry K."/>
            <person name="Choi C."/>
            <person name="Clum A."/>
            <person name="Coughlan A.Y."/>
            <person name="Deshpande S."/>
            <person name="Douglass A.P."/>
            <person name="Hanson S.J."/>
            <person name="Klenk H.-P."/>
            <person name="Labutti K."/>
            <person name="Lapidus A."/>
            <person name="Lindquist E."/>
            <person name="Lipzen A."/>
            <person name="Meier-Kolthoff J.P."/>
            <person name="Ohm R.A."/>
            <person name="Otillar R.P."/>
            <person name="Pangilinan J."/>
            <person name="Peng Y."/>
            <person name="Rokas A."/>
            <person name="Rosa C.A."/>
            <person name="Scheuner C."/>
            <person name="Sibirny A.A."/>
            <person name="Slot J.C."/>
            <person name="Stielow J.B."/>
            <person name="Sun H."/>
            <person name="Kurtzman C.P."/>
            <person name="Blackwell M."/>
            <person name="Grigoriev I.V."/>
            <person name="Jeffries T.W."/>
        </authorList>
    </citation>
    <scope>NUCLEOTIDE SEQUENCE [LARGE SCALE GENOMIC DNA]</scope>
    <source>
        <strain evidence="19">NRRL Y-2460</strain>
    </source>
</reference>
<dbReference type="InterPro" id="IPR019441">
    <property type="entry name" value="FMP27/BLTP2/Hobbit_GFWDK_RBG"/>
</dbReference>
<evidence type="ECO:0000313" key="18">
    <source>
        <dbReference type="EMBL" id="ODV96713.1"/>
    </source>
</evidence>
<dbReference type="OrthoDB" id="1562405at2759"/>
<feature type="domain" description="FMP27/BLTP2/Hobbit GFWDK motif-containing RBG unit" evidence="15">
    <location>
        <begin position="1416"/>
        <end position="1567"/>
    </location>
</feature>
<evidence type="ECO:0000256" key="12">
    <source>
        <dbReference type="PIRSR" id="PIRSR601019-2"/>
    </source>
</evidence>
<dbReference type="Pfam" id="PF00503">
    <property type="entry name" value="G-alpha"/>
    <property type="match status" value="1"/>
</dbReference>
<dbReference type="Proteomes" id="UP000094236">
    <property type="component" value="Unassembled WGS sequence"/>
</dbReference>
<dbReference type="GO" id="GO:0003924">
    <property type="term" value="F:GTPase activity"/>
    <property type="evidence" value="ECO:0007669"/>
    <property type="project" value="InterPro"/>
</dbReference>
<dbReference type="SMART" id="SM01215">
    <property type="entry name" value="Fmp27_SW"/>
    <property type="match status" value="1"/>
</dbReference>